<dbReference type="AlphaFoldDB" id="A0AAV2G177"/>
<keyword evidence="1" id="KW-0479">Metal-binding</keyword>
<evidence type="ECO:0000256" key="1">
    <source>
        <dbReference type="PROSITE-ProRule" id="PRU00047"/>
    </source>
</evidence>
<sequence length="347" mass="38894">MSVKLNSKNYSLWEFQFRVFVEGKGLLGVLDGTTPCPIAPASEEQINQWKVNDARVRTWLLGSVDPNICLGLRLHATAHAMWQKLVATYSKVNASRQFDIQFDLARLEQGDRDVTAYLTHAQELWTEEDLLTLSLRPAAVSAAVIEDRERARLLHFLMRLRPEFERIRSSIIHRGELKMDGILGELIREETRLRTQARLDLRPGEGDSVLAAAAVPNASAYAVGRPQFQRRVPVSELQCHHCQEKGHLQKHCRRRNICVYCKKNNHIILDCRLFQKHHGKAPDSAPPPRPAYAIPQAEVVGSSVSAASIEQLVNAALQKALPTAISSAFATVQRTGFEDGEADRKGE</sequence>
<proteinExistence type="predicted"/>
<organism evidence="3 4">
    <name type="scientific">Linum trigynum</name>
    <dbReference type="NCBI Taxonomy" id="586398"/>
    <lineage>
        <taxon>Eukaryota</taxon>
        <taxon>Viridiplantae</taxon>
        <taxon>Streptophyta</taxon>
        <taxon>Embryophyta</taxon>
        <taxon>Tracheophyta</taxon>
        <taxon>Spermatophyta</taxon>
        <taxon>Magnoliopsida</taxon>
        <taxon>eudicotyledons</taxon>
        <taxon>Gunneridae</taxon>
        <taxon>Pentapetalae</taxon>
        <taxon>rosids</taxon>
        <taxon>fabids</taxon>
        <taxon>Malpighiales</taxon>
        <taxon>Linaceae</taxon>
        <taxon>Linum</taxon>
    </lineage>
</organism>
<reference evidence="3 4" key="1">
    <citation type="submission" date="2024-04" db="EMBL/GenBank/DDBJ databases">
        <authorList>
            <person name="Fracassetti M."/>
        </authorList>
    </citation>
    <scope>NUCLEOTIDE SEQUENCE [LARGE SCALE GENOMIC DNA]</scope>
</reference>
<dbReference type="SUPFAM" id="SSF57756">
    <property type="entry name" value="Retrovirus zinc finger-like domains"/>
    <property type="match status" value="1"/>
</dbReference>
<dbReference type="PROSITE" id="PS50158">
    <property type="entry name" value="ZF_CCHC"/>
    <property type="match status" value="1"/>
</dbReference>
<keyword evidence="1" id="KW-0862">Zinc</keyword>
<dbReference type="GO" id="GO:0003676">
    <property type="term" value="F:nucleic acid binding"/>
    <property type="evidence" value="ECO:0007669"/>
    <property type="project" value="InterPro"/>
</dbReference>
<dbReference type="GO" id="GO:0008270">
    <property type="term" value="F:zinc ion binding"/>
    <property type="evidence" value="ECO:0007669"/>
    <property type="project" value="UniProtKB-KW"/>
</dbReference>
<accession>A0AAV2G177</accession>
<evidence type="ECO:0000259" key="2">
    <source>
        <dbReference type="PROSITE" id="PS50158"/>
    </source>
</evidence>
<evidence type="ECO:0000313" key="4">
    <source>
        <dbReference type="Proteomes" id="UP001497516"/>
    </source>
</evidence>
<dbReference type="PANTHER" id="PTHR37610">
    <property type="entry name" value="CCHC-TYPE DOMAIN-CONTAINING PROTEIN"/>
    <property type="match status" value="1"/>
</dbReference>
<gene>
    <name evidence="3" type="ORF">LTRI10_LOCUS44249</name>
</gene>
<keyword evidence="4" id="KW-1185">Reference proteome</keyword>
<dbReference type="InterPro" id="IPR001878">
    <property type="entry name" value="Znf_CCHC"/>
</dbReference>
<keyword evidence="1" id="KW-0863">Zinc-finger</keyword>
<dbReference type="PANTHER" id="PTHR37610:SF77">
    <property type="entry name" value="INTEGRASE CATALYTIC DOMAIN-CONTAINING PROTEIN"/>
    <property type="match status" value="1"/>
</dbReference>
<name>A0AAV2G177_9ROSI</name>
<dbReference type="InterPro" id="IPR036875">
    <property type="entry name" value="Znf_CCHC_sf"/>
</dbReference>
<feature type="domain" description="CCHC-type" evidence="2">
    <location>
        <begin position="239"/>
        <end position="254"/>
    </location>
</feature>
<dbReference type="Proteomes" id="UP001497516">
    <property type="component" value="Chromosome 7"/>
</dbReference>
<dbReference type="Pfam" id="PF14223">
    <property type="entry name" value="Retrotran_gag_2"/>
    <property type="match status" value="1"/>
</dbReference>
<protein>
    <recommendedName>
        <fullName evidence="2">CCHC-type domain-containing protein</fullName>
    </recommendedName>
</protein>
<dbReference type="Gene3D" id="4.10.60.10">
    <property type="entry name" value="Zinc finger, CCHC-type"/>
    <property type="match status" value="1"/>
</dbReference>
<evidence type="ECO:0000313" key="3">
    <source>
        <dbReference type="EMBL" id="CAL1404388.1"/>
    </source>
</evidence>
<dbReference type="EMBL" id="OZ034820">
    <property type="protein sequence ID" value="CAL1404388.1"/>
    <property type="molecule type" value="Genomic_DNA"/>
</dbReference>